<evidence type="ECO:0000256" key="1">
    <source>
        <dbReference type="ARBA" id="ARBA00022723"/>
    </source>
</evidence>
<gene>
    <name evidence="7" type="ORF">Geu3261_0134_031</name>
</gene>
<dbReference type="GO" id="GO:0035515">
    <property type="term" value="F:oxidative RNA demethylase activity"/>
    <property type="evidence" value="ECO:0007669"/>
    <property type="project" value="TreeGrafter"/>
</dbReference>
<dbReference type="InterPro" id="IPR037151">
    <property type="entry name" value="AlkB-like_sf"/>
</dbReference>
<dbReference type="InterPro" id="IPR027450">
    <property type="entry name" value="AlkB-like"/>
</dbReference>
<evidence type="ECO:0000259" key="6">
    <source>
        <dbReference type="PROSITE" id="PS51471"/>
    </source>
</evidence>
<keyword evidence="2" id="KW-0223">Dioxygenase</keyword>
<proteinExistence type="predicted"/>
<dbReference type="EMBL" id="BANI01000118">
    <property type="protein sequence ID" value="GAN97014.1"/>
    <property type="molecule type" value="Genomic_DNA"/>
</dbReference>
<evidence type="ECO:0000256" key="2">
    <source>
        <dbReference type="ARBA" id="ARBA00022964"/>
    </source>
</evidence>
<feature type="domain" description="Fe2OG dioxygenase" evidence="6">
    <location>
        <begin position="119"/>
        <end position="218"/>
    </location>
</feature>
<dbReference type="Proteomes" id="UP000032675">
    <property type="component" value="Unassembled WGS sequence"/>
</dbReference>
<name>A0A0D6Q0Q8_KOMEU</name>
<dbReference type="GO" id="GO:0005737">
    <property type="term" value="C:cytoplasm"/>
    <property type="evidence" value="ECO:0007669"/>
    <property type="project" value="TreeGrafter"/>
</dbReference>
<dbReference type="GO" id="GO:0035516">
    <property type="term" value="F:broad specificity oxidative DNA demethylase activity"/>
    <property type="evidence" value="ECO:0007669"/>
    <property type="project" value="TreeGrafter"/>
</dbReference>
<reference evidence="7 8" key="1">
    <citation type="submission" date="2012-11" db="EMBL/GenBank/DDBJ databases">
        <title>Whole genome sequence of Gluconacetobacter europaeus NBRC3261.</title>
        <authorList>
            <person name="Azuma Y."/>
            <person name="Higashiura N."/>
            <person name="Hirakawa H."/>
            <person name="Matsushita K."/>
        </authorList>
    </citation>
    <scope>NUCLEOTIDE SEQUENCE [LARGE SCALE GENOMIC DNA]</scope>
    <source>
        <strain evidence="7 8">NBRC 3261</strain>
    </source>
</reference>
<organism evidence="7 8">
    <name type="scientific">Komagataeibacter europaeus NBRC 3261</name>
    <dbReference type="NCBI Taxonomy" id="1234669"/>
    <lineage>
        <taxon>Bacteria</taxon>
        <taxon>Pseudomonadati</taxon>
        <taxon>Pseudomonadota</taxon>
        <taxon>Alphaproteobacteria</taxon>
        <taxon>Acetobacterales</taxon>
        <taxon>Acetobacteraceae</taxon>
        <taxon>Komagataeibacter</taxon>
    </lineage>
</organism>
<evidence type="ECO:0000313" key="7">
    <source>
        <dbReference type="EMBL" id="GAN97014.1"/>
    </source>
</evidence>
<dbReference type="Pfam" id="PF13532">
    <property type="entry name" value="2OG-FeII_Oxy_2"/>
    <property type="match status" value="1"/>
</dbReference>
<accession>A0A0D6Q0Q8</accession>
<dbReference type="Gene3D" id="2.60.120.590">
    <property type="entry name" value="Alpha-ketoglutarate-dependent dioxygenase AlkB-like"/>
    <property type="match status" value="1"/>
</dbReference>
<dbReference type="GO" id="GO:0008198">
    <property type="term" value="F:ferrous iron binding"/>
    <property type="evidence" value="ECO:0007669"/>
    <property type="project" value="TreeGrafter"/>
</dbReference>
<sequence length="223" mass="24203">MTQREFMLDLPPSPVPKHEALDPGAAVLRGHAAMQAADMLAGIRRIARLSPFRRMTTAGGGTMSVAMTCCGVAGWCSDARGHRYEPHDPLTGQPWPALPPAWRAWASDAARLAGHDGFVPDTCLINGYRPGARMGLHQDDDERTDAPVVSVSFGLPAMFQWGGLQRTDPVRRIPLLHGDVVVWGGPSRLVFHGIAALRAGQHPVTGPCRYNLTFRRVWQGSSV</sequence>
<comment type="cofactor">
    <cofactor evidence="5">
        <name>Fe(2+)</name>
        <dbReference type="ChEBI" id="CHEBI:29033"/>
    </cofactor>
    <text evidence="5">Binds 1 Fe(2+) ion per subunit.</text>
</comment>
<dbReference type="InterPro" id="IPR005123">
    <property type="entry name" value="Oxoglu/Fe-dep_dioxygenase_dom"/>
</dbReference>
<dbReference type="PANTHER" id="PTHR16557">
    <property type="entry name" value="ALKYLATED DNA REPAIR PROTEIN ALKB-RELATED"/>
    <property type="match status" value="1"/>
</dbReference>
<evidence type="ECO:0000313" key="8">
    <source>
        <dbReference type="Proteomes" id="UP000032675"/>
    </source>
</evidence>
<dbReference type="GO" id="GO:0035513">
    <property type="term" value="P:oxidative RNA demethylation"/>
    <property type="evidence" value="ECO:0007669"/>
    <property type="project" value="TreeGrafter"/>
</dbReference>
<dbReference type="PANTHER" id="PTHR16557:SF2">
    <property type="entry name" value="NUCLEIC ACID DIOXYGENASE ALKBH1"/>
    <property type="match status" value="1"/>
</dbReference>
<comment type="caution">
    <text evidence="7">The sequence shown here is derived from an EMBL/GenBank/DDBJ whole genome shotgun (WGS) entry which is preliminary data.</text>
</comment>
<dbReference type="RefSeq" id="WP_048851633.1">
    <property type="nucleotide sequence ID" value="NZ_BANI01000118.1"/>
</dbReference>
<feature type="binding site" evidence="5">
    <location>
        <position position="139"/>
    </location>
    <ligand>
        <name>Fe cation</name>
        <dbReference type="ChEBI" id="CHEBI:24875"/>
        <note>catalytic</note>
    </ligand>
</feature>
<dbReference type="PROSITE" id="PS51471">
    <property type="entry name" value="FE2OG_OXY"/>
    <property type="match status" value="1"/>
</dbReference>
<dbReference type="SUPFAM" id="SSF51197">
    <property type="entry name" value="Clavaminate synthase-like"/>
    <property type="match status" value="1"/>
</dbReference>
<evidence type="ECO:0000256" key="5">
    <source>
        <dbReference type="PIRSR" id="PIRSR604574-2"/>
    </source>
</evidence>
<keyword evidence="4 5" id="KW-0408">Iron</keyword>
<keyword evidence="1 5" id="KW-0479">Metal-binding</keyword>
<evidence type="ECO:0000256" key="4">
    <source>
        <dbReference type="ARBA" id="ARBA00023004"/>
    </source>
</evidence>
<feature type="binding site" evidence="5">
    <location>
        <position position="137"/>
    </location>
    <ligand>
        <name>Fe cation</name>
        <dbReference type="ChEBI" id="CHEBI:24875"/>
        <note>catalytic</note>
    </ligand>
</feature>
<dbReference type="AlphaFoldDB" id="A0A0D6Q0Q8"/>
<feature type="binding site" evidence="5">
    <location>
        <position position="192"/>
    </location>
    <ligand>
        <name>Fe cation</name>
        <dbReference type="ChEBI" id="CHEBI:24875"/>
        <note>catalytic</note>
    </ligand>
</feature>
<dbReference type="NCBIfam" id="NF011930">
    <property type="entry name" value="PRK15401.1"/>
    <property type="match status" value="1"/>
</dbReference>
<protein>
    <submittedName>
        <fullName evidence="7">DNA repair protein for alkylated DNA AlkB</fullName>
    </submittedName>
</protein>
<evidence type="ECO:0000256" key="3">
    <source>
        <dbReference type="ARBA" id="ARBA00023002"/>
    </source>
</evidence>
<dbReference type="InterPro" id="IPR004574">
    <property type="entry name" value="Alkb"/>
</dbReference>
<keyword evidence="3" id="KW-0560">Oxidoreductase</keyword>